<gene>
    <name evidence="2" type="ORF">DU47_12615</name>
</gene>
<evidence type="ECO:0000313" key="3">
    <source>
        <dbReference type="Proteomes" id="UP000034578"/>
    </source>
</evidence>
<comment type="caution">
    <text evidence="2">The sequence shown here is derived from an EMBL/GenBank/DDBJ whole genome shotgun (WGS) entry which is preliminary data.</text>
</comment>
<dbReference type="PATRIC" id="fig|2209.59.peg.2737"/>
<dbReference type="Proteomes" id="UP000034578">
    <property type="component" value="Unassembled WGS sequence"/>
</dbReference>
<keyword evidence="1" id="KW-1133">Transmembrane helix</keyword>
<keyword evidence="1" id="KW-0812">Transmembrane</keyword>
<keyword evidence="3" id="KW-1185">Reference proteome</keyword>
<feature type="transmembrane region" description="Helical" evidence="1">
    <location>
        <begin position="12"/>
        <end position="30"/>
    </location>
</feature>
<sequence>MSELSDIPFLTFLKLCIYGILIYIAFYILLFALSAILIAISAAVGGGILWGGGTALVNYGKSFKENMYRSNPAVSVCCIIAFISLSVWIYYYICNVY</sequence>
<evidence type="ECO:0000256" key="1">
    <source>
        <dbReference type="SAM" id="Phobius"/>
    </source>
</evidence>
<organism evidence="2 3">
    <name type="scientific">Methanosarcina mazei</name>
    <name type="common">Methanosarcina frisia</name>
    <dbReference type="NCBI Taxonomy" id="2209"/>
    <lineage>
        <taxon>Archaea</taxon>
        <taxon>Methanobacteriati</taxon>
        <taxon>Methanobacteriota</taxon>
        <taxon>Stenosarchaea group</taxon>
        <taxon>Methanomicrobia</taxon>
        <taxon>Methanosarcinales</taxon>
        <taxon>Methanosarcinaceae</taxon>
        <taxon>Methanosarcina</taxon>
    </lineage>
</organism>
<evidence type="ECO:0000313" key="2">
    <source>
        <dbReference type="EMBL" id="KKG06106.1"/>
    </source>
</evidence>
<accession>A0A0F8BU90</accession>
<dbReference type="AlphaFoldDB" id="A0A0F8BU90"/>
<reference evidence="2 3" key="1">
    <citation type="journal article" date="2015" name="ISME J.">
        <title>Genomic and phenotypic differentiation among Methanosarcina mazei populations from Columbia River sediment.</title>
        <authorList>
            <person name="Youngblut N.D."/>
            <person name="Wirth J.S."/>
            <person name="Henriksen J.R."/>
            <person name="Smith M."/>
            <person name="Simon H."/>
            <person name="Metcalf W.W."/>
            <person name="Whitaker R.J."/>
        </authorList>
    </citation>
    <scope>NUCLEOTIDE SEQUENCE [LARGE SCALE GENOMIC DNA]</scope>
    <source>
        <strain evidence="2 3">2.F.A.2.4</strain>
    </source>
</reference>
<protein>
    <submittedName>
        <fullName evidence="2">Uncharacterized protein</fullName>
    </submittedName>
</protein>
<feature type="transmembrane region" description="Helical" evidence="1">
    <location>
        <begin position="72"/>
        <end position="93"/>
    </location>
</feature>
<proteinExistence type="predicted"/>
<name>A0A0F8BU90_METMZ</name>
<dbReference type="EMBL" id="JJOS01000012">
    <property type="protein sequence ID" value="KKG06106.1"/>
    <property type="molecule type" value="Genomic_DNA"/>
</dbReference>
<keyword evidence="1" id="KW-0472">Membrane</keyword>
<feature type="transmembrane region" description="Helical" evidence="1">
    <location>
        <begin position="36"/>
        <end position="60"/>
    </location>
</feature>